<dbReference type="AlphaFoldDB" id="A0AA37I7T9"/>
<dbReference type="InterPro" id="IPR000305">
    <property type="entry name" value="GIY-YIG_endonuc"/>
</dbReference>
<dbReference type="SUPFAM" id="SSF82771">
    <property type="entry name" value="GIY-YIG endonuclease"/>
    <property type="match status" value="1"/>
</dbReference>
<organism evidence="2 3">
    <name type="scientific">Caballeronia novacaledonica</name>
    <dbReference type="NCBI Taxonomy" id="1544861"/>
    <lineage>
        <taxon>Bacteria</taxon>
        <taxon>Pseudomonadati</taxon>
        <taxon>Pseudomonadota</taxon>
        <taxon>Betaproteobacteria</taxon>
        <taxon>Burkholderiales</taxon>
        <taxon>Burkholderiaceae</taxon>
        <taxon>Caballeronia</taxon>
    </lineage>
</organism>
<dbReference type="EMBL" id="BPUS01000001">
    <property type="protein sequence ID" value="GJH23814.1"/>
    <property type="molecule type" value="Genomic_DNA"/>
</dbReference>
<dbReference type="RefSeq" id="WP_238210182.1">
    <property type="nucleotide sequence ID" value="NZ_BPUS01000001.1"/>
</dbReference>
<evidence type="ECO:0000313" key="2">
    <source>
        <dbReference type="EMBL" id="GJH23814.1"/>
    </source>
</evidence>
<dbReference type="Pfam" id="PF01541">
    <property type="entry name" value="GIY-YIG"/>
    <property type="match status" value="1"/>
</dbReference>
<gene>
    <name evidence="2" type="ORF">CBA19CS42_04880</name>
</gene>
<dbReference type="InterPro" id="IPR035901">
    <property type="entry name" value="GIY-YIG_endonuc_sf"/>
</dbReference>
<dbReference type="CDD" id="cd10443">
    <property type="entry name" value="GIY-YIG_HE_Tlr8p_PBC-V_like"/>
    <property type="match status" value="1"/>
</dbReference>
<comment type="caution">
    <text evidence="2">The sequence shown here is derived from an EMBL/GenBank/DDBJ whole genome shotgun (WGS) entry which is preliminary data.</text>
</comment>
<evidence type="ECO:0000313" key="3">
    <source>
        <dbReference type="Proteomes" id="UP001055111"/>
    </source>
</evidence>
<proteinExistence type="predicted"/>
<dbReference type="Gene3D" id="3.40.1440.10">
    <property type="entry name" value="GIY-YIG endonuclease"/>
    <property type="match status" value="1"/>
</dbReference>
<accession>A0AA37I7T9</accession>
<feature type="domain" description="GIY-YIG" evidence="1">
    <location>
        <begin position="67"/>
        <end position="160"/>
    </location>
</feature>
<reference evidence="2" key="1">
    <citation type="submission" date="2022-09" db="EMBL/GenBank/DDBJ databases">
        <title>Isolation and characterization of 3-chlorobenzoate degrading bacteria from soils in Shizuoka.</title>
        <authorList>
            <person name="Ifat A."/>
            <person name="Ogawa N."/>
            <person name="Kimbara K."/>
            <person name="Moriuchi R."/>
            <person name="Dohra H."/>
            <person name="Shintani M."/>
        </authorList>
    </citation>
    <scope>NUCLEOTIDE SEQUENCE</scope>
    <source>
        <strain evidence="2">19CS4-2</strain>
    </source>
</reference>
<evidence type="ECO:0000259" key="1">
    <source>
        <dbReference type="SMART" id="SM00465"/>
    </source>
</evidence>
<protein>
    <recommendedName>
        <fullName evidence="1">GIY-YIG domain-containing protein</fullName>
    </recommendedName>
</protein>
<dbReference type="SMART" id="SM00465">
    <property type="entry name" value="GIYc"/>
    <property type="match status" value="1"/>
</dbReference>
<name>A0AA37I7T9_9BURK</name>
<dbReference type="Proteomes" id="UP001055111">
    <property type="component" value="Unassembled WGS sequence"/>
</dbReference>
<sequence>MSSQIFPSVAAAAEHFGIAREKAASRLRNGWTPEQAFGVEPQPRRRREYKSYQEIDGRILPRGSFGDYKLYLITNLVNAKEYVGITLGPLEKRWGEHLSMGPKCVDTKLKRAIRKYGVDKFRVKLLRSDARTYLELMEQEKTEIGRRQTYERGYNSTRGGELVFNARRFRVGDKIFPTLASAAEFYGIDEALIRARLDAMGWSPEEAVGLQARPPNKYAPRGELVVQGLKFPSHKAAAAHFGVEFKKYSLRVTRSAWTTEQALELVPPPPGAEKCRGIAVCVAGRQFPSIASAAKHFGICYSVAAARLRQGWSPDLAFGVEEADLLSGF</sequence>